<sequence>MANRKLKIGIVVGEVSGDTLGVKLMRSFREQGIDAEFEGIGGPQMIAEGFNSYYPMETLSVMGIVEVLKDLKKLFAVRDGLINQWTQHPVDIFIGIDAPDFNLRLSKSIKEKNLPIKTVQYVSPSVWAWRQGRVHGIKQSIDLVLCLFPFEKVFYEQYEVPAAFVGHPLAKQLPLENPIQIAKQELGVDETQKHIALLPGSRKGEVERLLPMLLGAANILHTKYPDIQFLIPAINDARKQQIEQGVEQLAPQLKAKIHILENTDSESKIGRMVMNASDIIALASGTATLEAMLMHRPMVTFYKLHWLTYLIAKFLVKIPYYSLPNIIAGKKVIEELIQADATPENLAAEIEKLMNVETAQIQVMQHLTMHKQLISGNTEDPVQAILNVLEK</sequence>
<name>A0A0D5YHY9_ACIBA</name>
<dbReference type="GO" id="GO:0016020">
    <property type="term" value="C:membrane"/>
    <property type="evidence" value="ECO:0007669"/>
    <property type="project" value="GOC"/>
</dbReference>
<evidence type="ECO:0000256" key="6">
    <source>
        <dbReference type="ARBA" id="ARBA00022556"/>
    </source>
</evidence>
<comment type="function">
    <text evidence="1 11">Condensation of UDP-2,3-diacylglucosamine and 2,3-diacylglucosamine-1-phosphate to form lipid A disaccharide, a precursor of lipid A, a phosphorylated glycolipid that anchors the lipopolysaccharide to the outer membrane of the cell.</text>
</comment>
<evidence type="ECO:0000256" key="2">
    <source>
        <dbReference type="ARBA" id="ARBA00007868"/>
    </source>
</evidence>
<dbReference type="SUPFAM" id="SSF53756">
    <property type="entry name" value="UDP-Glycosyltransferase/glycogen phosphorylase"/>
    <property type="match status" value="1"/>
</dbReference>
<dbReference type="UniPathway" id="UPA00973"/>
<dbReference type="GO" id="GO:0008915">
    <property type="term" value="F:lipid-A-disaccharide synthase activity"/>
    <property type="evidence" value="ECO:0007669"/>
    <property type="project" value="UniProtKB-UniRule"/>
</dbReference>
<comment type="similarity">
    <text evidence="2 11">Belongs to the LpxB family.</text>
</comment>
<dbReference type="Proteomes" id="UP000032746">
    <property type="component" value="Chromosome"/>
</dbReference>
<keyword evidence="8 11" id="KW-0808">Transferase</keyword>
<keyword evidence="5 11" id="KW-0444">Lipid biosynthesis</keyword>
<dbReference type="PATRIC" id="fig|470.1314.peg.2279"/>
<dbReference type="InterPro" id="IPR003835">
    <property type="entry name" value="Glyco_trans_19"/>
</dbReference>
<gene>
    <name evidence="11 12" type="primary">lpxB</name>
    <name evidence="12" type="ORF">ABUW_2164</name>
    <name evidence="13" type="ORF">F2P40_05050</name>
</gene>
<comment type="pathway">
    <text evidence="11">Bacterial outer membrane biogenesis; LPS lipid A biosynthesis.</text>
</comment>
<reference evidence="12 14" key="1">
    <citation type="journal article" date="2015" name="J. Bacteriol.">
        <title>Resources for Genetic and Genomic Analysis of Emerging Pathogen Acinetobacter baumannii.</title>
        <authorList>
            <person name="Gallagher L.A."/>
            <person name="Ramage E."/>
            <person name="Weiss E.J."/>
            <person name="Radey M."/>
            <person name="Hayden H.S."/>
            <person name="Held K.G."/>
            <person name="Huse H.K."/>
            <person name="Zurawski D.V."/>
            <person name="Brittnacher M.J."/>
            <person name="Manoil C."/>
        </authorList>
    </citation>
    <scope>NUCLEOTIDE SEQUENCE [LARGE SCALE GENOMIC DNA]</scope>
    <source>
        <strain evidence="12 14">AB5075-UW</strain>
    </source>
</reference>
<dbReference type="EMBL" id="WIOC01000004">
    <property type="protein sequence ID" value="MQR48697.1"/>
    <property type="molecule type" value="Genomic_DNA"/>
</dbReference>
<evidence type="ECO:0000256" key="10">
    <source>
        <dbReference type="ARBA" id="ARBA00048975"/>
    </source>
</evidence>
<evidence type="ECO:0000313" key="15">
    <source>
        <dbReference type="Proteomes" id="UP000461234"/>
    </source>
</evidence>
<dbReference type="Pfam" id="PF02684">
    <property type="entry name" value="LpxB"/>
    <property type="match status" value="1"/>
</dbReference>
<proteinExistence type="inferred from homology"/>
<dbReference type="OrthoDB" id="9801642at2"/>
<dbReference type="PANTHER" id="PTHR30372:SF4">
    <property type="entry name" value="LIPID-A-DISACCHARIDE SYNTHASE, MITOCHONDRIAL-RELATED"/>
    <property type="match status" value="1"/>
</dbReference>
<accession>A0A0D5YHY9</accession>
<evidence type="ECO:0000256" key="11">
    <source>
        <dbReference type="HAMAP-Rule" id="MF_00392"/>
    </source>
</evidence>
<evidence type="ECO:0000256" key="9">
    <source>
        <dbReference type="ARBA" id="ARBA00023098"/>
    </source>
</evidence>
<dbReference type="AlphaFoldDB" id="A0A0D5YHY9"/>
<dbReference type="GO" id="GO:0005543">
    <property type="term" value="F:phospholipid binding"/>
    <property type="evidence" value="ECO:0007669"/>
    <property type="project" value="TreeGrafter"/>
</dbReference>
<keyword evidence="7 11" id="KW-0328">Glycosyltransferase</keyword>
<accession>B0VDW0</accession>
<evidence type="ECO:0000313" key="14">
    <source>
        <dbReference type="Proteomes" id="UP000032746"/>
    </source>
</evidence>
<reference evidence="13 15" key="3">
    <citation type="submission" date="2019-10" db="EMBL/GenBank/DDBJ databases">
        <title>Genetic environment of the oxa23 gene and comparative analysis of carbapenem resistant Acinetobacter baumannii isolates belonging to global clone 1, lineage 2 recovered in a burns hospital outbreak in 2012-2013.</title>
        <authorList>
            <person name="Douraghi M."/>
            <person name="Aris P."/>
            <person name="Kenyon J."/>
            <person name="Hamidian M."/>
        </authorList>
    </citation>
    <scope>NUCLEOTIDE SEQUENCE [LARGE SCALE GENOMIC DNA]</scope>
    <source>
        <strain evidence="13 15">ABS103</strain>
    </source>
</reference>
<dbReference type="Gene3D" id="3.40.50.2000">
    <property type="entry name" value="Glycogen Phosphorylase B"/>
    <property type="match status" value="1"/>
</dbReference>
<evidence type="ECO:0000256" key="5">
    <source>
        <dbReference type="ARBA" id="ARBA00022516"/>
    </source>
</evidence>
<organism evidence="12 14">
    <name type="scientific">Acinetobacter baumannii</name>
    <dbReference type="NCBI Taxonomy" id="470"/>
    <lineage>
        <taxon>Bacteria</taxon>
        <taxon>Pseudomonadati</taxon>
        <taxon>Pseudomonadota</taxon>
        <taxon>Gammaproteobacteria</taxon>
        <taxon>Moraxellales</taxon>
        <taxon>Moraxellaceae</taxon>
        <taxon>Acinetobacter</taxon>
        <taxon>Acinetobacter calcoaceticus/baumannii complex</taxon>
    </lineage>
</organism>
<dbReference type="GO" id="GO:0009245">
    <property type="term" value="P:lipid A biosynthetic process"/>
    <property type="evidence" value="ECO:0007669"/>
    <property type="project" value="UniProtKB-UniRule"/>
</dbReference>
<keyword evidence="9 11" id="KW-0443">Lipid metabolism</keyword>
<dbReference type="HAMAP" id="MF_00392">
    <property type="entry name" value="LpxB"/>
    <property type="match status" value="1"/>
</dbReference>
<evidence type="ECO:0000256" key="8">
    <source>
        <dbReference type="ARBA" id="ARBA00022679"/>
    </source>
</evidence>
<dbReference type="OMA" id="YVILPFE"/>
<comment type="catalytic activity">
    <reaction evidence="10 11">
        <text>a lipid X + a UDP-2-N,3-O-bis[(3R)-3-hydroxyacyl]-alpha-D-glucosamine = a lipid A disaccharide + UDP + H(+)</text>
        <dbReference type="Rhea" id="RHEA:67828"/>
        <dbReference type="ChEBI" id="CHEBI:15378"/>
        <dbReference type="ChEBI" id="CHEBI:58223"/>
        <dbReference type="ChEBI" id="CHEBI:137748"/>
        <dbReference type="ChEBI" id="CHEBI:176338"/>
        <dbReference type="ChEBI" id="CHEBI:176343"/>
        <dbReference type="EC" id="2.4.1.182"/>
    </reaction>
</comment>
<evidence type="ECO:0000313" key="13">
    <source>
        <dbReference type="EMBL" id="MQR48697.1"/>
    </source>
</evidence>
<evidence type="ECO:0000256" key="3">
    <source>
        <dbReference type="ARBA" id="ARBA00012687"/>
    </source>
</evidence>
<keyword evidence="6 11" id="KW-0441">Lipid A biosynthesis</keyword>
<evidence type="ECO:0000313" key="12">
    <source>
        <dbReference type="EMBL" id="AKA31892.1"/>
    </source>
</evidence>
<protein>
    <recommendedName>
        <fullName evidence="4 11">Lipid-A-disaccharide synthase</fullName>
        <ecNumber evidence="3 11">2.4.1.182</ecNumber>
    </recommendedName>
</protein>
<reference evidence="14" key="2">
    <citation type="submission" date="2015-03" db="EMBL/GenBank/DDBJ databases">
        <authorList>
            <person name="Gallagher L.A."/>
            <person name="Hayden H.S."/>
            <person name="Weiss E.J."/>
            <person name="Hager K.R."/>
            <person name="Ramage E."/>
            <person name="Radey M.R."/>
            <person name="Bydalek R."/>
            <person name="Manoil C."/>
            <person name="Miller S.I."/>
            <person name="Brittnacher M.J."/>
        </authorList>
    </citation>
    <scope>NUCLEOTIDE SEQUENCE [LARGE SCALE GENOMIC DNA]</scope>
    <source>
        <strain evidence="14">AB5075-UW</strain>
    </source>
</reference>
<dbReference type="EMBL" id="CP008706">
    <property type="protein sequence ID" value="AKA31892.1"/>
    <property type="molecule type" value="Genomic_DNA"/>
</dbReference>
<dbReference type="Proteomes" id="UP000461234">
    <property type="component" value="Unassembled WGS sequence"/>
</dbReference>
<evidence type="ECO:0000256" key="1">
    <source>
        <dbReference type="ARBA" id="ARBA00002056"/>
    </source>
</evidence>
<evidence type="ECO:0000256" key="4">
    <source>
        <dbReference type="ARBA" id="ARBA00020902"/>
    </source>
</evidence>
<evidence type="ECO:0000256" key="7">
    <source>
        <dbReference type="ARBA" id="ARBA00022676"/>
    </source>
</evidence>
<dbReference type="NCBIfam" id="TIGR00215">
    <property type="entry name" value="lpxB"/>
    <property type="match status" value="1"/>
</dbReference>
<dbReference type="PANTHER" id="PTHR30372">
    <property type="entry name" value="LIPID-A-DISACCHARIDE SYNTHASE"/>
    <property type="match status" value="1"/>
</dbReference>
<dbReference type="EC" id="2.4.1.182" evidence="3 11"/>
<dbReference type="RefSeq" id="WP_001985694.1">
    <property type="nucleotide sequence ID" value="NZ_AP031576.1"/>
</dbReference>